<evidence type="ECO:0000256" key="3">
    <source>
        <dbReference type="ARBA" id="ARBA00022729"/>
    </source>
</evidence>
<evidence type="ECO:0000259" key="11">
    <source>
        <dbReference type="Pfam" id="PF14845"/>
    </source>
</evidence>
<reference evidence="12 13" key="1">
    <citation type="submission" date="2020-08" db="EMBL/GenBank/DDBJ databases">
        <title>Aphidius gifuensis genome sequencing and assembly.</title>
        <authorList>
            <person name="Du Z."/>
        </authorList>
    </citation>
    <scope>NUCLEOTIDE SEQUENCE [LARGE SCALE GENOMIC DNA]</scope>
    <source>
        <strain evidence="12">YNYX2018</strain>
        <tissue evidence="12">Adults</tissue>
    </source>
</reference>
<dbReference type="GO" id="GO:0030203">
    <property type="term" value="P:glycosaminoglycan metabolic process"/>
    <property type="evidence" value="ECO:0007669"/>
    <property type="project" value="TreeGrafter"/>
</dbReference>
<evidence type="ECO:0000256" key="5">
    <source>
        <dbReference type="ARBA" id="ARBA00023180"/>
    </source>
</evidence>
<gene>
    <name evidence="12" type="ORF">HCN44_007873</name>
</gene>
<dbReference type="InterPro" id="IPR015883">
    <property type="entry name" value="Glyco_hydro_20_cat"/>
</dbReference>
<dbReference type="Pfam" id="PF14845">
    <property type="entry name" value="Glycohydro_20b2"/>
    <property type="match status" value="1"/>
</dbReference>
<dbReference type="InterPro" id="IPR017853">
    <property type="entry name" value="GH"/>
</dbReference>
<dbReference type="Pfam" id="PF00728">
    <property type="entry name" value="Glyco_hydro_20"/>
    <property type="match status" value="1"/>
</dbReference>
<dbReference type="Proteomes" id="UP000639338">
    <property type="component" value="Unassembled WGS sequence"/>
</dbReference>
<evidence type="ECO:0000256" key="4">
    <source>
        <dbReference type="ARBA" id="ARBA00022801"/>
    </source>
</evidence>
<evidence type="ECO:0000256" key="6">
    <source>
        <dbReference type="ARBA" id="ARBA00023295"/>
    </source>
</evidence>
<evidence type="ECO:0000256" key="7">
    <source>
        <dbReference type="PIRNR" id="PIRNR001093"/>
    </source>
</evidence>
<dbReference type="AlphaFoldDB" id="A0A834XWB1"/>
<dbReference type="GO" id="GO:0006689">
    <property type="term" value="P:ganglioside catabolic process"/>
    <property type="evidence" value="ECO:0007669"/>
    <property type="project" value="TreeGrafter"/>
</dbReference>
<dbReference type="GO" id="GO:0005764">
    <property type="term" value="C:lysosome"/>
    <property type="evidence" value="ECO:0007669"/>
    <property type="project" value="TreeGrafter"/>
</dbReference>
<dbReference type="CDD" id="cd06562">
    <property type="entry name" value="GH20_HexA_HexB-like"/>
    <property type="match status" value="1"/>
</dbReference>
<evidence type="ECO:0000259" key="10">
    <source>
        <dbReference type="Pfam" id="PF00728"/>
    </source>
</evidence>
<keyword evidence="4 7" id="KW-0378">Hydrolase</keyword>
<dbReference type="InterPro" id="IPR025705">
    <property type="entry name" value="Beta_hexosaminidase_sua/sub"/>
</dbReference>
<proteinExistence type="inferred from homology"/>
<feature type="signal peptide" evidence="9">
    <location>
        <begin position="1"/>
        <end position="18"/>
    </location>
</feature>
<feature type="domain" description="Glycoside hydrolase family 20 catalytic" evidence="10">
    <location>
        <begin position="182"/>
        <end position="496"/>
    </location>
</feature>
<dbReference type="SUPFAM" id="SSF51445">
    <property type="entry name" value="(Trans)glycosidases"/>
    <property type="match status" value="1"/>
</dbReference>
<dbReference type="InterPro" id="IPR029018">
    <property type="entry name" value="Hex-like_dom2"/>
</dbReference>
<sequence length="534" mass="61290">MLRWSFLLMVVTIHQVVSQKYGPSVVTTQGEPWPVPYKRSLHGGFKLIHPQAVIYRYNHNHPILVDAVARYRNIIIKECEIGYRSIKHQQNDNNIYSDPNYKGDINIITFNVPLDEETRPYLNMNESYTLTIADSSQIVIDAGSIWGALRALETLSQLLTPSGKEISMIIQLQTIYDEPKLSHRGLLLDTSRHYLPVSDILMTLDAMSYNKLNVFHWHIVDDQSFPYKGKKYPELAEKGTWHPEFLYTLNDVKNIIEYARLRGIRVISEFDSPGHVASWGQSHPEFLTTCYDTSGKPDGKLGPMNPISPNIWEFLSSFFEEVFELFYDSFVHLGGDEVPFECWQSNPDIITYMNNNNMASDFTRLENEYIQKLLKIPESHKKNAIVWHEVFDNGVTLTPSTAVHVWTGDWKKKLQNVTEAGHPVLLSACWYLDHVAGGGDWEKYYDCDPLDFVGSDSVRHLMLGGEACMWGESVDRTNIHQRVWPRASAVAERLWSYANETVAVAAQRLEEHTCRMNRRDIPAQPPNGPSFCYI</sequence>
<dbReference type="EMBL" id="JACMRX010000003">
    <property type="protein sequence ID" value="KAF7993370.1"/>
    <property type="molecule type" value="Genomic_DNA"/>
</dbReference>
<comment type="caution">
    <text evidence="12">The sequence shown here is derived from an EMBL/GenBank/DDBJ whole genome shotgun (WGS) entry which is preliminary data.</text>
</comment>
<evidence type="ECO:0000313" key="12">
    <source>
        <dbReference type="EMBL" id="KAF7993370.1"/>
    </source>
</evidence>
<keyword evidence="13" id="KW-1185">Reference proteome</keyword>
<dbReference type="PANTHER" id="PTHR22600:SF21">
    <property type="entry name" value="BETA-HEXOSAMINIDASE A"/>
    <property type="match status" value="1"/>
</dbReference>
<feature type="domain" description="Beta-hexosaminidase eukaryotic type N-terminal" evidence="11">
    <location>
        <begin position="32"/>
        <end position="158"/>
    </location>
</feature>
<dbReference type="PRINTS" id="PR00738">
    <property type="entry name" value="GLHYDRLASE20"/>
</dbReference>
<dbReference type="Gene3D" id="3.20.20.80">
    <property type="entry name" value="Glycosidases"/>
    <property type="match status" value="1"/>
</dbReference>
<dbReference type="Gene3D" id="3.30.379.10">
    <property type="entry name" value="Chitobiase/beta-hexosaminidase domain 2-like"/>
    <property type="match status" value="1"/>
</dbReference>
<dbReference type="EC" id="3.2.1.52" evidence="7"/>
<dbReference type="FunFam" id="3.20.20.80:FF:000063">
    <property type="entry name" value="Beta-hexosaminidase"/>
    <property type="match status" value="1"/>
</dbReference>
<dbReference type="GO" id="GO:0005975">
    <property type="term" value="P:carbohydrate metabolic process"/>
    <property type="evidence" value="ECO:0007669"/>
    <property type="project" value="InterPro"/>
</dbReference>
<accession>A0A834XWB1</accession>
<evidence type="ECO:0000256" key="9">
    <source>
        <dbReference type="SAM" id="SignalP"/>
    </source>
</evidence>
<keyword evidence="5" id="KW-0325">Glycoprotein</keyword>
<comment type="catalytic activity">
    <reaction evidence="1 7">
        <text>Hydrolysis of terminal non-reducing N-acetyl-D-hexosamine residues in N-acetyl-beta-D-hexosaminides.</text>
        <dbReference type="EC" id="3.2.1.52"/>
    </reaction>
</comment>
<keyword evidence="3 9" id="KW-0732">Signal</keyword>
<evidence type="ECO:0000256" key="1">
    <source>
        <dbReference type="ARBA" id="ARBA00001231"/>
    </source>
</evidence>
<feature type="active site" description="Proton donor" evidence="8">
    <location>
        <position position="337"/>
    </location>
</feature>
<dbReference type="PANTHER" id="PTHR22600">
    <property type="entry name" value="BETA-HEXOSAMINIDASE"/>
    <property type="match status" value="1"/>
</dbReference>
<dbReference type="OrthoDB" id="428480at2759"/>
<dbReference type="SUPFAM" id="SSF55545">
    <property type="entry name" value="beta-N-acetylhexosaminidase-like domain"/>
    <property type="match status" value="1"/>
</dbReference>
<organism evidence="12 13">
    <name type="scientific">Aphidius gifuensis</name>
    <name type="common">Parasitoid wasp</name>
    <dbReference type="NCBI Taxonomy" id="684658"/>
    <lineage>
        <taxon>Eukaryota</taxon>
        <taxon>Metazoa</taxon>
        <taxon>Ecdysozoa</taxon>
        <taxon>Arthropoda</taxon>
        <taxon>Hexapoda</taxon>
        <taxon>Insecta</taxon>
        <taxon>Pterygota</taxon>
        <taxon>Neoptera</taxon>
        <taxon>Endopterygota</taxon>
        <taxon>Hymenoptera</taxon>
        <taxon>Apocrita</taxon>
        <taxon>Ichneumonoidea</taxon>
        <taxon>Braconidae</taxon>
        <taxon>Aphidiinae</taxon>
        <taxon>Aphidius</taxon>
    </lineage>
</organism>
<keyword evidence="6 7" id="KW-0326">Glycosidase</keyword>
<evidence type="ECO:0000256" key="2">
    <source>
        <dbReference type="ARBA" id="ARBA00006285"/>
    </source>
</evidence>
<protein>
    <recommendedName>
        <fullName evidence="7">Beta-hexosaminidase</fullName>
        <ecNumber evidence="7">3.2.1.52</ecNumber>
    </recommendedName>
</protein>
<evidence type="ECO:0000256" key="8">
    <source>
        <dbReference type="PIRSR" id="PIRSR001093-1"/>
    </source>
</evidence>
<comment type="similarity">
    <text evidence="2 7">Belongs to the glycosyl hydrolase 20 family.</text>
</comment>
<dbReference type="InterPro" id="IPR029019">
    <property type="entry name" value="HEX_eukaryotic_N"/>
</dbReference>
<evidence type="ECO:0000313" key="13">
    <source>
        <dbReference type="Proteomes" id="UP000639338"/>
    </source>
</evidence>
<name>A0A834XWB1_APHGI</name>
<feature type="chain" id="PRO_5032594749" description="Beta-hexosaminidase" evidence="9">
    <location>
        <begin position="19"/>
        <end position="534"/>
    </location>
</feature>
<dbReference type="PIRSF" id="PIRSF001093">
    <property type="entry name" value="B-hxosamndse_ab_euk"/>
    <property type="match status" value="1"/>
</dbReference>
<dbReference type="GO" id="GO:0016020">
    <property type="term" value="C:membrane"/>
    <property type="evidence" value="ECO:0007669"/>
    <property type="project" value="TreeGrafter"/>
</dbReference>
<dbReference type="GO" id="GO:0004563">
    <property type="term" value="F:beta-N-acetylhexosaminidase activity"/>
    <property type="evidence" value="ECO:0007669"/>
    <property type="project" value="UniProtKB-EC"/>
</dbReference>